<dbReference type="OrthoDB" id="306540at2"/>
<dbReference type="Pfam" id="PF12796">
    <property type="entry name" value="Ank_2"/>
    <property type="match status" value="1"/>
</dbReference>
<dbReference type="Proteomes" id="UP000292507">
    <property type="component" value="Unassembled WGS sequence"/>
</dbReference>
<organism evidence="5 6">
    <name type="scientific">Blastococcus saxobsidens</name>
    <dbReference type="NCBI Taxonomy" id="138336"/>
    <lineage>
        <taxon>Bacteria</taxon>
        <taxon>Bacillati</taxon>
        <taxon>Actinomycetota</taxon>
        <taxon>Actinomycetes</taxon>
        <taxon>Geodermatophilales</taxon>
        <taxon>Geodermatophilaceae</taxon>
        <taxon>Blastococcus</taxon>
    </lineage>
</organism>
<dbReference type="InterPro" id="IPR000182">
    <property type="entry name" value="GNAT_dom"/>
</dbReference>
<evidence type="ECO:0000256" key="1">
    <source>
        <dbReference type="ARBA" id="ARBA00022737"/>
    </source>
</evidence>
<comment type="caution">
    <text evidence="5">The sequence shown here is derived from an EMBL/GenBank/DDBJ whole genome shotgun (WGS) entry which is preliminary data.</text>
</comment>
<dbReference type="Gene3D" id="3.40.630.30">
    <property type="match status" value="1"/>
</dbReference>
<protein>
    <submittedName>
        <fullName evidence="5">Ankyrin repeat protein</fullName>
    </submittedName>
</protein>
<evidence type="ECO:0000256" key="3">
    <source>
        <dbReference type="PROSITE-ProRule" id="PRU00023"/>
    </source>
</evidence>
<dbReference type="InterPro" id="IPR036770">
    <property type="entry name" value="Ankyrin_rpt-contain_sf"/>
</dbReference>
<dbReference type="InterPro" id="IPR002110">
    <property type="entry name" value="Ankyrin_rpt"/>
</dbReference>
<name>A0A4Q7Y6B5_9ACTN</name>
<dbReference type="EMBL" id="SHKV01000001">
    <property type="protein sequence ID" value="RZU32014.1"/>
    <property type="molecule type" value="Genomic_DNA"/>
</dbReference>
<dbReference type="PROSITE" id="PS50297">
    <property type="entry name" value="ANK_REP_REGION"/>
    <property type="match status" value="2"/>
</dbReference>
<keyword evidence="2 3" id="KW-0040">ANK repeat</keyword>
<dbReference type="GO" id="GO:0016747">
    <property type="term" value="F:acyltransferase activity, transferring groups other than amino-acyl groups"/>
    <property type="evidence" value="ECO:0007669"/>
    <property type="project" value="InterPro"/>
</dbReference>
<feature type="repeat" description="ANK" evidence="3">
    <location>
        <begin position="187"/>
        <end position="219"/>
    </location>
</feature>
<dbReference type="SUPFAM" id="SSF55729">
    <property type="entry name" value="Acyl-CoA N-acyltransferases (Nat)"/>
    <property type="match status" value="1"/>
</dbReference>
<dbReference type="SUPFAM" id="SSF48403">
    <property type="entry name" value="Ankyrin repeat"/>
    <property type="match status" value="1"/>
</dbReference>
<dbReference type="PROSITE" id="PS51186">
    <property type="entry name" value="GNAT"/>
    <property type="match status" value="1"/>
</dbReference>
<accession>A0A4Q7Y6B5</accession>
<dbReference type="AlphaFoldDB" id="A0A4Q7Y6B5"/>
<dbReference type="Gene3D" id="1.25.40.20">
    <property type="entry name" value="Ankyrin repeat-containing domain"/>
    <property type="match status" value="1"/>
</dbReference>
<evidence type="ECO:0000256" key="2">
    <source>
        <dbReference type="ARBA" id="ARBA00023043"/>
    </source>
</evidence>
<keyword evidence="1" id="KW-0677">Repeat</keyword>
<reference evidence="5 6" key="1">
    <citation type="submission" date="2019-02" db="EMBL/GenBank/DDBJ databases">
        <title>Sequencing the genomes of 1000 actinobacteria strains.</title>
        <authorList>
            <person name="Klenk H.-P."/>
        </authorList>
    </citation>
    <scope>NUCLEOTIDE SEQUENCE [LARGE SCALE GENOMIC DNA]</scope>
    <source>
        <strain evidence="5 6">DSM 44509</strain>
    </source>
</reference>
<dbReference type="PANTHER" id="PTHR24171">
    <property type="entry name" value="ANKYRIN REPEAT DOMAIN-CONTAINING PROTEIN 39-RELATED"/>
    <property type="match status" value="1"/>
</dbReference>
<feature type="repeat" description="ANK" evidence="3">
    <location>
        <begin position="220"/>
        <end position="252"/>
    </location>
</feature>
<evidence type="ECO:0000259" key="4">
    <source>
        <dbReference type="PROSITE" id="PS51186"/>
    </source>
</evidence>
<keyword evidence="6" id="KW-1185">Reference proteome</keyword>
<dbReference type="Pfam" id="PF00583">
    <property type="entry name" value="Acetyltransf_1"/>
    <property type="match status" value="1"/>
</dbReference>
<feature type="domain" description="N-acetyltransferase" evidence="4">
    <location>
        <begin position="1"/>
        <end position="132"/>
    </location>
</feature>
<proteinExistence type="predicted"/>
<sequence length="274" mass="28447">MTPSGVQAAASGSPGRADRIDADPGHLLVVAADGDDVVGALQLSFVPGLSRGGALRGQLEGVRVRADRRGSGLGGGLLWWAVTECRRHGCALVQLTTDRSRAEAHRFYEGLGFRHRTPATSCRCERPARTRPGRLRSPTLGAVSGQQIDPGVIELAGRVFDLARGGHTDELAAYVDAGVPANLTNDKGDTLLILAAYHGHPETVAALLARGADHARANDRGQTALAAAVFKQSAEAVQALLRAGADPDAGGPSAREMARFFDLPAMAALLDGAA</sequence>
<evidence type="ECO:0000313" key="5">
    <source>
        <dbReference type="EMBL" id="RZU32014.1"/>
    </source>
</evidence>
<dbReference type="SMART" id="SM00248">
    <property type="entry name" value="ANK"/>
    <property type="match status" value="2"/>
</dbReference>
<evidence type="ECO:0000313" key="6">
    <source>
        <dbReference type="Proteomes" id="UP000292507"/>
    </source>
</evidence>
<dbReference type="InterPro" id="IPR016181">
    <property type="entry name" value="Acyl_CoA_acyltransferase"/>
</dbReference>
<dbReference type="PROSITE" id="PS50088">
    <property type="entry name" value="ANK_REPEAT"/>
    <property type="match status" value="2"/>
</dbReference>
<gene>
    <name evidence="5" type="ORF">BKA19_1700</name>
</gene>